<sequence length="348" mass="36145">MRRTWRWMASLAGALTLAPEAFSGTLTISPPSVAFGSVSISGPLASTSVTITNHGSATIILGFISGSGCSEFTADAFFEGLPVTPKTPAFLTDGQSFNVNVSYDPVNRGADACTFTLEDGNAAVDAFGVSGTGVAPLLIVTVPTPPNALTFANQAWDTGTGETKNILIQNNGSEAIGSTNLIRTLNAGLDYALGATSFPISPGDTALVPVIFNPIAVGVRNDVLTLALDSDLPGDPDRTVNLNGIGTSQTADVGEDASATRLRGVHPSPTRGPLAIEYSIARPGRVDLQVCDLSGRVVGRSTSIESVAGVRTVTWREGVEWSPKAGVYFVRLALDGRVLGTRRVVVIR</sequence>
<name>A0A849SHW0_UNCEI</name>
<comment type="caution">
    <text evidence="2">The sequence shown here is derived from an EMBL/GenBank/DDBJ whole genome shotgun (WGS) entry which is preliminary data.</text>
</comment>
<dbReference type="Proteomes" id="UP000580839">
    <property type="component" value="Unassembled WGS sequence"/>
</dbReference>
<reference evidence="2 3" key="1">
    <citation type="submission" date="2020-04" db="EMBL/GenBank/DDBJ databases">
        <title>Metagenomic profiling of ammonia- and methane-oxidizing microorganisms in a Dutch drinking water treatment plant.</title>
        <authorList>
            <person name="Poghosyan L."/>
            <person name="Leucker S."/>
        </authorList>
    </citation>
    <scope>NUCLEOTIDE SEQUENCE [LARGE SCALE GENOMIC DNA]</scope>
    <source>
        <strain evidence="2">S-RSF-IL-03</strain>
    </source>
</reference>
<dbReference type="AlphaFoldDB" id="A0A849SHW0"/>
<dbReference type="Gene3D" id="2.60.40.10">
    <property type="entry name" value="Immunoglobulins"/>
    <property type="match status" value="2"/>
</dbReference>
<dbReference type="NCBIfam" id="NF012200">
    <property type="entry name" value="choice_anch_D"/>
    <property type="match status" value="2"/>
</dbReference>
<dbReference type="InterPro" id="IPR013783">
    <property type="entry name" value="Ig-like_fold"/>
</dbReference>
<dbReference type="EMBL" id="JABFRW010000031">
    <property type="protein sequence ID" value="NOT33153.1"/>
    <property type="molecule type" value="Genomic_DNA"/>
</dbReference>
<organism evidence="2 3">
    <name type="scientific">Eiseniibacteriota bacterium</name>
    <dbReference type="NCBI Taxonomy" id="2212470"/>
    <lineage>
        <taxon>Bacteria</taxon>
        <taxon>Candidatus Eiseniibacteriota</taxon>
    </lineage>
</organism>
<feature type="chain" id="PRO_5032472640" evidence="1">
    <location>
        <begin position="24"/>
        <end position="348"/>
    </location>
</feature>
<protein>
    <submittedName>
        <fullName evidence="2">Choice-of-anchor D domain-containing protein</fullName>
    </submittedName>
</protein>
<evidence type="ECO:0000313" key="2">
    <source>
        <dbReference type="EMBL" id="NOT33153.1"/>
    </source>
</evidence>
<proteinExistence type="predicted"/>
<accession>A0A849SHW0</accession>
<evidence type="ECO:0000256" key="1">
    <source>
        <dbReference type="SAM" id="SignalP"/>
    </source>
</evidence>
<keyword evidence="1" id="KW-0732">Signal</keyword>
<evidence type="ECO:0000313" key="3">
    <source>
        <dbReference type="Proteomes" id="UP000580839"/>
    </source>
</evidence>
<feature type="signal peptide" evidence="1">
    <location>
        <begin position="1"/>
        <end position="23"/>
    </location>
</feature>
<gene>
    <name evidence="2" type="ORF">HOP12_03185</name>
</gene>